<dbReference type="EMBL" id="MWQY01000011">
    <property type="protein sequence ID" value="ORC34896.1"/>
    <property type="molecule type" value="Genomic_DNA"/>
</dbReference>
<gene>
    <name evidence="9" type="ORF">B4O97_11200</name>
</gene>
<evidence type="ECO:0000256" key="1">
    <source>
        <dbReference type="ARBA" id="ARBA00004651"/>
    </source>
</evidence>
<comment type="subcellular location">
    <subcellularLocation>
        <location evidence="1 7">Cell membrane</location>
        <topology evidence="1 7">Multi-pass membrane protein</topology>
    </subcellularLocation>
</comment>
<dbReference type="AlphaFoldDB" id="A0A1Y1RX64"/>
<proteinExistence type="inferred from homology"/>
<feature type="transmembrane region" description="Helical" evidence="7">
    <location>
        <begin position="313"/>
        <end position="334"/>
    </location>
</feature>
<dbReference type="GO" id="GO:0005886">
    <property type="term" value="C:plasma membrane"/>
    <property type="evidence" value="ECO:0007669"/>
    <property type="project" value="UniProtKB-SubCell"/>
</dbReference>
<organism evidence="9 10">
    <name type="scientific">Marispirochaeta aestuarii</name>
    <dbReference type="NCBI Taxonomy" id="1963862"/>
    <lineage>
        <taxon>Bacteria</taxon>
        <taxon>Pseudomonadati</taxon>
        <taxon>Spirochaetota</taxon>
        <taxon>Spirochaetia</taxon>
        <taxon>Spirochaetales</taxon>
        <taxon>Spirochaetaceae</taxon>
        <taxon>Marispirochaeta</taxon>
    </lineage>
</organism>
<comment type="caution">
    <text evidence="9">The sequence shown here is derived from an EMBL/GenBank/DDBJ whole genome shotgun (WGS) entry which is preliminary data.</text>
</comment>
<dbReference type="Gene3D" id="1.10.3720.10">
    <property type="entry name" value="MetI-like"/>
    <property type="match status" value="1"/>
</dbReference>
<dbReference type="PANTHER" id="PTHR30043">
    <property type="entry name" value="PHOSPHONATES TRANSPORT SYSTEM PERMEASE PROTEIN"/>
    <property type="match status" value="1"/>
</dbReference>
<feature type="transmembrane region" description="Helical" evidence="7">
    <location>
        <begin position="41"/>
        <end position="61"/>
    </location>
</feature>
<evidence type="ECO:0000256" key="6">
    <source>
        <dbReference type="ARBA" id="ARBA00023136"/>
    </source>
</evidence>
<keyword evidence="6 7" id="KW-0472">Membrane</keyword>
<evidence type="ECO:0000256" key="7">
    <source>
        <dbReference type="RuleBase" id="RU363032"/>
    </source>
</evidence>
<sequence>MNQRVYKEAKNSLVSAPVAALLSLFLPGLGQILARRIQRGLLLAGSMISLAGLMVWRIRIIGRLEEGFWGTLAKALSRNPLFVGFSLLALIGIWIWIVIDAARQTDKKKQYGNAIFALILLVFFAVGWQISQIDLVRLTRDANEAWTPLSKILWPWDAAVTRDTESLEAGAELLVDSEGEIPPVPEKRPGEPYILVEPRSGNLSKLDENNKVVPGTELTIRGENFEPNTHTEIWWSDAIGNEFQPRHEGRYLSVTTDDTGSFELKMVMPYRLVPPSARGPQYHEVIARQVSEVGPLLPSEPLLLTIELIIETIFMGMMATIFGIILSVPVSFLAARNLMSGSWVTMTIYYITRTILNIVRAIEPLIWALIAVVWVGLGPFAGIVALTIHSVAALGKLYSESIESINPGPIEAIQATGATKLQTIMFAVVPQMIPPFVSFTIYRWDINVRMSTVIGMVGGGGIGFLLVQYIRLLEYRSAGIAVWFIALTVSILDYVSAEIRNRFV</sequence>
<keyword evidence="4 7" id="KW-0812">Transmembrane</keyword>
<dbReference type="Proteomes" id="UP000192343">
    <property type="component" value="Unassembled WGS sequence"/>
</dbReference>
<feature type="transmembrane region" description="Helical" evidence="7">
    <location>
        <begin position="111"/>
        <end position="130"/>
    </location>
</feature>
<dbReference type="PANTHER" id="PTHR30043:SF1">
    <property type="entry name" value="ABC TRANSPORT SYSTEM PERMEASE PROTEIN P69"/>
    <property type="match status" value="1"/>
</dbReference>
<feature type="transmembrane region" description="Helical" evidence="7">
    <location>
        <begin position="341"/>
        <end position="359"/>
    </location>
</feature>
<feature type="transmembrane region" description="Helical" evidence="7">
    <location>
        <begin position="453"/>
        <end position="472"/>
    </location>
</feature>
<dbReference type="SUPFAM" id="SSF161098">
    <property type="entry name" value="MetI-like"/>
    <property type="match status" value="1"/>
</dbReference>
<evidence type="ECO:0000256" key="4">
    <source>
        <dbReference type="ARBA" id="ARBA00022692"/>
    </source>
</evidence>
<feature type="transmembrane region" description="Helical" evidence="7">
    <location>
        <begin position="12"/>
        <end position="34"/>
    </location>
</feature>
<dbReference type="Pfam" id="PF00528">
    <property type="entry name" value="BPD_transp_1"/>
    <property type="match status" value="1"/>
</dbReference>
<evidence type="ECO:0000313" key="10">
    <source>
        <dbReference type="Proteomes" id="UP000192343"/>
    </source>
</evidence>
<comment type="similarity">
    <text evidence="7">Belongs to the binding-protein-dependent transport system permease family.</text>
</comment>
<evidence type="ECO:0000256" key="2">
    <source>
        <dbReference type="ARBA" id="ARBA00022448"/>
    </source>
</evidence>
<evidence type="ECO:0000256" key="3">
    <source>
        <dbReference type="ARBA" id="ARBA00022475"/>
    </source>
</evidence>
<feature type="transmembrane region" description="Helical" evidence="7">
    <location>
        <begin position="478"/>
        <end position="495"/>
    </location>
</feature>
<dbReference type="InterPro" id="IPR035906">
    <property type="entry name" value="MetI-like_sf"/>
</dbReference>
<feature type="domain" description="ABC transmembrane type-1" evidence="8">
    <location>
        <begin position="309"/>
        <end position="493"/>
    </location>
</feature>
<keyword evidence="2 7" id="KW-0813">Transport</keyword>
<dbReference type="STRING" id="1963862.B4O97_11200"/>
<evidence type="ECO:0000256" key="5">
    <source>
        <dbReference type="ARBA" id="ARBA00022989"/>
    </source>
</evidence>
<dbReference type="NCBIfam" id="TIGR01097">
    <property type="entry name" value="PhnE"/>
    <property type="match status" value="1"/>
</dbReference>
<evidence type="ECO:0000313" key="9">
    <source>
        <dbReference type="EMBL" id="ORC34896.1"/>
    </source>
</evidence>
<feature type="transmembrane region" description="Helical" evidence="7">
    <location>
        <begin position="81"/>
        <end position="99"/>
    </location>
</feature>
<dbReference type="InterPro" id="IPR000515">
    <property type="entry name" value="MetI-like"/>
</dbReference>
<keyword evidence="5 7" id="KW-1133">Transmembrane helix</keyword>
<dbReference type="GO" id="GO:0015416">
    <property type="term" value="F:ABC-type phosphonate transporter activity"/>
    <property type="evidence" value="ECO:0007669"/>
    <property type="project" value="InterPro"/>
</dbReference>
<reference evidence="9 10" key="1">
    <citation type="submission" date="2017-03" db="EMBL/GenBank/DDBJ databases">
        <title>Draft Genome sequence of Marispirochaeta sp. strain JC444.</title>
        <authorList>
            <person name="Shivani Y."/>
            <person name="Subhash Y."/>
            <person name="Sasikala C."/>
            <person name="Ramana C."/>
        </authorList>
    </citation>
    <scope>NUCLEOTIDE SEQUENCE [LARGE SCALE GENOMIC DNA]</scope>
    <source>
        <strain evidence="9 10">JC444</strain>
    </source>
</reference>
<protein>
    <submittedName>
        <fullName evidence="9">Phosphonate ABC transporter, permease protein PhnE</fullName>
    </submittedName>
</protein>
<keyword evidence="3" id="KW-1003">Cell membrane</keyword>
<dbReference type="InterPro" id="IPR005769">
    <property type="entry name" value="PhnE/PtxC"/>
</dbReference>
<keyword evidence="10" id="KW-1185">Reference proteome</keyword>
<dbReference type="OrthoDB" id="9808005at2"/>
<name>A0A1Y1RX64_9SPIO</name>
<dbReference type="RefSeq" id="WP_083050877.1">
    <property type="nucleotide sequence ID" value="NZ_MWQY01000011.1"/>
</dbReference>
<evidence type="ECO:0000259" key="8">
    <source>
        <dbReference type="PROSITE" id="PS50928"/>
    </source>
</evidence>
<dbReference type="PROSITE" id="PS50928">
    <property type="entry name" value="ABC_TM1"/>
    <property type="match status" value="1"/>
</dbReference>
<feature type="transmembrane region" description="Helical" evidence="7">
    <location>
        <begin position="365"/>
        <end position="388"/>
    </location>
</feature>
<dbReference type="CDD" id="cd06261">
    <property type="entry name" value="TM_PBP2"/>
    <property type="match status" value="1"/>
</dbReference>
<accession>A0A1Y1RX64</accession>